<feature type="compositionally biased region" description="Pro residues" evidence="1">
    <location>
        <begin position="236"/>
        <end position="246"/>
    </location>
</feature>
<sequence length="284" mass="31656">MELHGEEEELNQEPQQEEKIEISEQKEVVDGCLGYIEYIKESRVEETSSKECGGNIKEKNNVAGVSNELKEIDKEVDSITNDFLPTLINSLDDPVEPFPSTLESKVEVDLQLPKPDASEELEEPPTSRRSRARAVVEAARPSPSTAAPAPPSVPEPTYLLVQHLLRFMERFERRVMRRLDRLDQAAASQGIELPPLPESSASDEQDQEEEHGVEPTQQEAPPETQTTTEVQHDVPEPQPVPPPVPQLEPEHEPQPDAIVDPPSRASVVASRTMLNPKVWGGHRS</sequence>
<proteinExistence type="predicted"/>
<comment type="caution">
    <text evidence="2">The sequence shown here is derived from an EMBL/GenBank/DDBJ whole genome shotgun (WGS) entry which is preliminary data.</text>
</comment>
<dbReference type="AlphaFoldDB" id="A0A444XNB4"/>
<organism evidence="2 3">
    <name type="scientific">Arachis hypogaea</name>
    <name type="common">Peanut</name>
    <dbReference type="NCBI Taxonomy" id="3818"/>
    <lineage>
        <taxon>Eukaryota</taxon>
        <taxon>Viridiplantae</taxon>
        <taxon>Streptophyta</taxon>
        <taxon>Embryophyta</taxon>
        <taxon>Tracheophyta</taxon>
        <taxon>Spermatophyta</taxon>
        <taxon>Magnoliopsida</taxon>
        <taxon>eudicotyledons</taxon>
        <taxon>Gunneridae</taxon>
        <taxon>Pentapetalae</taxon>
        <taxon>rosids</taxon>
        <taxon>fabids</taxon>
        <taxon>Fabales</taxon>
        <taxon>Fabaceae</taxon>
        <taxon>Papilionoideae</taxon>
        <taxon>50 kb inversion clade</taxon>
        <taxon>dalbergioids sensu lato</taxon>
        <taxon>Dalbergieae</taxon>
        <taxon>Pterocarpus clade</taxon>
        <taxon>Arachis</taxon>
    </lineage>
</organism>
<keyword evidence="3" id="KW-1185">Reference proteome</keyword>
<feature type="region of interest" description="Disordered" evidence="1">
    <location>
        <begin position="1"/>
        <end position="23"/>
    </location>
</feature>
<feature type="compositionally biased region" description="Low complexity" evidence="1">
    <location>
        <begin position="214"/>
        <end position="229"/>
    </location>
</feature>
<evidence type="ECO:0000313" key="2">
    <source>
        <dbReference type="EMBL" id="RYQ91198.1"/>
    </source>
</evidence>
<evidence type="ECO:0000256" key="1">
    <source>
        <dbReference type="SAM" id="MobiDB-lite"/>
    </source>
</evidence>
<feature type="compositionally biased region" description="Acidic residues" evidence="1">
    <location>
        <begin position="1"/>
        <end position="11"/>
    </location>
</feature>
<feature type="compositionally biased region" description="Acidic residues" evidence="1">
    <location>
        <begin position="201"/>
        <end position="211"/>
    </location>
</feature>
<feature type="compositionally biased region" description="Low complexity" evidence="1">
    <location>
        <begin position="133"/>
        <end position="147"/>
    </location>
</feature>
<name>A0A444XNB4_ARAHY</name>
<evidence type="ECO:0000313" key="3">
    <source>
        <dbReference type="Proteomes" id="UP000289738"/>
    </source>
</evidence>
<dbReference type="EMBL" id="SDMP01000019">
    <property type="protein sequence ID" value="RYQ91198.1"/>
    <property type="molecule type" value="Genomic_DNA"/>
</dbReference>
<feature type="region of interest" description="Disordered" evidence="1">
    <location>
        <begin position="94"/>
        <end position="155"/>
    </location>
</feature>
<dbReference type="Proteomes" id="UP000289738">
    <property type="component" value="Chromosome B09"/>
</dbReference>
<accession>A0A444XNB4</accession>
<feature type="region of interest" description="Disordered" evidence="1">
    <location>
        <begin position="186"/>
        <end position="264"/>
    </location>
</feature>
<reference evidence="2 3" key="1">
    <citation type="submission" date="2019-01" db="EMBL/GenBank/DDBJ databases">
        <title>Sequencing of cultivated peanut Arachis hypogaea provides insights into genome evolution and oil improvement.</title>
        <authorList>
            <person name="Chen X."/>
        </authorList>
    </citation>
    <scope>NUCLEOTIDE SEQUENCE [LARGE SCALE GENOMIC DNA]</scope>
    <source>
        <strain evidence="3">cv. Fuhuasheng</strain>
        <tissue evidence="2">Leaves</tissue>
    </source>
</reference>
<protein>
    <submittedName>
        <fullName evidence="2">Uncharacterized protein</fullName>
    </submittedName>
</protein>
<gene>
    <name evidence="2" type="ORF">Ahy_B09g097095</name>
</gene>